<dbReference type="SUPFAM" id="SSF53254">
    <property type="entry name" value="Phosphoglycerate mutase-like"/>
    <property type="match status" value="1"/>
</dbReference>
<dbReference type="GO" id="GO:0003993">
    <property type="term" value="F:acid phosphatase activity"/>
    <property type="evidence" value="ECO:0007669"/>
    <property type="project" value="TreeGrafter"/>
</dbReference>
<dbReference type="CDD" id="cd07061">
    <property type="entry name" value="HP_HAP_like"/>
    <property type="match status" value="1"/>
</dbReference>
<dbReference type="Proteomes" id="UP001219567">
    <property type="component" value="Chromosome 1"/>
</dbReference>
<sequence length="534" mass="60106">MTRLIALLPLFCAALVSGETATASNYNNVTGTSNKAFPTDVGFEGTLAYSKKPFLAQNDKVNSTKSMGCYGVETRAEPMQHQSDHATSDDIFRNLGTTSVYRPADDLFPETKGYGPLPDQCSVKQVHILHRHGARNPTSSAEEGAPLFGAAVWNATKAKKLHASGPLDFLNHWNYSLGAEVLVHQGAQELFDSGVHHYYQYAKLLDGLKHKPVFRTTSQSRMLDSARYWSLGFFGWDAPSKFNLEVLTEQSGQNNTLAPYEYCANANEDAFYLGDELSTEWQKVYTKNAAKRLQKYVQGIKLDSTLVYGMMSLCAYETVALGYSHFCPLFTKEEYEHFEYDIDLQFMGDYGFMNPTGRAQGVGWVIEMLDRMNMTKYDGPITGQNTSLDQNPTYFPVDQKLYADFTHDDVITSVLTALNFKQFSEFLPATKPNPNRRYRASRVTPFAARFVLEVLDCNSDQLKGNYLRAKINEAVIPLDQDQGCEARPDGLCKLKSFYQYQMKHAYKDSKYNKVCFGKNGTDFTFYGPVRNGTI</sequence>
<name>A0AAJ5YW84_9BASI</name>
<dbReference type="InterPro" id="IPR000560">
    <property type="entry name" value="His_Pase_clade-2"/>
</dbReference>
<feature type="chain" id="PRO_5042586479" description="Acid phosphatase" evidence="2">
    <location>
        <begin position="19"/>
        <end position="534"/>
    </location>
</feature>
<keyword evidence="1" id="KW-0378">Hydrolase</keyword>
<evidence type="ECO:0008006" key="5">
    <source>
        <dbReference type="Google" id="ProtNLM"/>
    </source>
</evidence>
<protein>
    <recommendedName>
        <fullName evidence="5">Acid phosphatase</fullName>
    </recommendedName>
</protein>
<dbReference type="Pfam" id="PF00328">
    <property type="entry name" value="His_Phos_2"/>
    <property type="match status" value="1"/>
</dbReference>
<accession>A0AAJ5YW84</accession>
<reference evidence="3 4" key="1">
    <citation type="submission" date="2023-03" db="EMBL/GenBank/DDBJ databases">
        <title>Mating type loci evolution in Malassezia.</title>
        <authorList>
            <person name="Coelho M.A."/>
        </authorList>
    </citation>
    <scope>NUCLEOTIDE SEQUENCE [LARGE SCALE GENOMIC DNA]</scope>
    <source>
        <strain evidence="3 4">CBS 9725</strain>
    </source>
</reference>
<dbReference type="PANTHER" id="PTHR20963">
    <property type="entry name" value="MULTIPLE INOSITOL POLYPHOSPHATE PHOSPHATASE-RELATED"/>
    <property type="match status" value="1"/>
</dbReference>
<dbReference type="PANTHER" id="PTHR20963:SF42">
    <property type="entry name" value="PHOSPHOGLYCERATE MUTASE-LIKE PROTEIN"/>
    <property type="match status" value="1"/>
</dbReference>
<evidence type="ECO:0000256" key="1">
    <source>
        <dbReference type="ARBA" id="ARBA00022801"/>
    </source>
</evidence>
<gene>
    <name evidence="3" type="ORF">MYAM1_001484</name>
</gene>
<keyword evidence="2" id="KW-0732">Signal</keyword>
<organism evidence="3 4">
    <name type="scientific">Malassezia yamatoensis</name>
    <dbReference type="NCBI Taxonomy" id="253288"/>
    <lineage>
        <taxon>Eukaryota</taxon>
        <taxon>Fungi</taxon>
        <taxon>Dikarya</taxon>
        <taxon>Basidiomycota</taxon>
        <taxon>Ustilaginomycotina</taxon>
        <taxon>Malasseziomycetes</taxon>
        <taxon>Malasseziales</taxon>
        <taxon>Malasseziaceae</taxon>
        <taxon>Malassezia</taxon>
    </lineage>
</organism>
<evidence type="ECO:0000313" key="4">
    <source>
        <dbReference type="Proteomes" id="UP001219567"/>
    </source>
</evidence>
<dbReference type="PROSITE" id="PS00616">
    <property type="entry name" value="HIS_ACID_PHOSPHAT_1"/>
    <property type="match status" value="1"/>
</dbReference>
<keyword evidence="4" id="KW-1185">Reference proteome</keyword>
<dbReference type="Gene3D" id="3.40.50.1240">
    <property type="entry name" value="Phosphoglycerate mutase-like"/>
    <property type="match status" value="1"/>
</dbReference>
<dbReference type="EMBL" id="CP119943">
    <property type="protein sequence ID" value="WFC98752.1"/>
    <property type="molecule type" value="Genomic_DNA"/>
</dbReference>
<feature type="signal peptide" evidence="2">
    <location>
        <begin position="1"/>
        <end position="18"/>
    </location>
</feature>
<dbReference type="AlphaFoldDB" id="A0AAJ5YW84"/>
<dbReference type="InterPro" id="IPR033379">
    <property type="entry name" value="Acid_Pase_AS"/>
</dbReference>
<evidence type="ECO:0000313" key="3">
    <source>
        <dbReference type="EMBL" id="WFC98752.1"/>
    </source>
</evidence>
<proteinExistence type="predicted"/>
<dbReference type="InterPro" id="IPR029033">
    <property type="entry name" value="His_PPase_superfam"/>
</dbReference>
<evidence type="ECO:0000256" key="2">
    <source>
        <dbReference type="SAM" id="SignalP"/>
    </source>
</evidence>